<reference evidence="1 2" key="1">
    <citation type="submission" date="2020-11" db="EMBL/GenBank/DDBJ databases">
        <title>Fusibacter basophilias sp. nov.</title>
        <authorList>
            <person name="Qiu D."/>
        </authorList>
    </citation>
    <scope>NUCLEOTIDE SEQUENCE [LARGE SCALE GENOMIC DNA]</scope>
    <source>
        <strain evidence="1 2">Q10-2</strain>
    </source>
</reference>
<evidence type="ECO:0000313" key="2">
    <source>
        <dbReference type="Proteomes" id="UP000614200"/>
    </source>
</evidence>
<proteinExistence type="predicted"/>
<gene>
    <name evidence="1" type="ORF">ISU02_20195</name>
</gene>
<dbReference type="EMBL" id="JADKNH010000015">
    <property type="protein sequence ID" value="MBF4695423.1"/>
    <property type="molecule type" value="Genomic_DNA"/>
</dbReference>
<dbReference type="InterPro" id="IPR011006">
    <property type="entry name" value="CheY-like_superfamily"/>
</dbReference>
<dbReference type="RefSeq" id="WP_194703655.1">
    <property type="nucleotide sequence ID" value="NZ_JADKNH010000015.1"/>
</dbReference>
<name>A0ABR9ZY84_9FIRM</name>
<keyword evidence="2" id="KW-1185">Reference proteome</keyword>
<protein>
    <submittedName>
        <fullName evidence="1">Chemotaxis protein</fullName>
    </submittedName>
</protein>
<comment type="caution">
    <text evidence="1">The sequence shown here is derived from an EMBL/GenBank/DDBJ whole genome shotgun (WGS) entry which is preliminary data.</text>
</comment>
<sequence length="207" mass="24140">MIKIGFIDDDKSLVDAYKTRLKRRDIELIFADDCNTKEDVLKWIFKNEIKCMLVDYKLTQAYSFMGTDLVAYLNSEVPDLPCIVLTNYCEEGIGENLVVENMFIDRDVFDAEMGKPKFEDFIKKLEQSVAVFENRLVKRNEEFLVLKEKKDSEEISSMEEERFIHLYKILRAYNEVDDIPSELLTSSASKKMSDILSALDKLIDRTN</sequence>
<evidence type="ECO:0000313" key="1">
    <source>
        <dbReference type="EMBL" id="MBF4695423.1"/>
    </source>
</evidence>
<dbReference type="SUPFAM" id="SSF52172">
    <property type="entry name" value="CheY-like"/>
    <property type="match status" value="1"/>
</dbReference>
<dbReference type="Proteomes" id="UP000614200">
    <property type="component" value="Unassembled WGS sequence"/>
</dbReference>
<accession>A0ABR9ZY84</accession>
<organism evidence="1 2">
    <name type="scientific">Fusibacter ferrireducens</name>
    <dbReference type="NCBI Taxonomy" id="2785058"/>
    <lineage>
        <taxon>Bacteria</taxon>
        <taxon>Bacillati</taxon>
        <taxon>Bacillota</taxon>
        <taxon>Clostridia</taxon>
        <taxon>Eubacteriales</taxon>
        <taxon>Eubacteriales Family XII. Incertae Sedis</taxon>
        <taxon>Fusibacter</taxon>
    </lineage>
</organism>
<dbReference type="Gene3D" id="3.40.50.2300">
    <property type="match status" value="1"/>
</dbReference>